<dbReference type="InParanoid" id="A0A6P3V9N1"/>
<evidence type="ECO:0000256" key="2">
    <source>
        <dbReference type="ARBA" id="ARBA00022750"/>
    </source>
</evidence>
<dbReference type="OrthoDB" id="9900537at2759"/>
<evidence type="ECO:0000313" key="5">
    <source>
        <dbReference type="Proteomes" id="UP000515203"/>
    </source>
</evidence>
<evidence type="ECO:0000313" key="6">
    <source>
        <dbReference type="RefSeq" id="XP_012368771.1"/>
    </source>
</evidence>
<reference evidence="6" key="1">
    <citation type="submission" date="2025-08" db="UniProtKB">
        <authorList>
            <consortium name="RefSeq"/>
        </authorList>
    </citation>
    <scope>IDENTIFICATION</scope>
</reference>
<gene>
    <name evidence="6" type="primary">LOC105741326</name>
</gene>
<evidence type="ECO:0000259" key="4">
    <source>
        <dbReference type="Pfam" id="PF00692"/>
    </source>
</evidence>
<dbReference type="InterPro" id="IPR033704">
    <property type="entry name" value="dUTPase_trimeric"/>
</dbReference>
<dbReference type="AlphaFoldDB" id="A0A6P3V9N1"/>
<keyword evidence="3" id="KW-0378">Hydrolase</keyword>
<dbReference type="CDD" id="cd07557">
    <property type="entry name" value="trimeric_dUTPase"/>
    <property type="match status" value="1"/>
</dbReference>
<organism evidence="5 6">
    <name type="scientific">Octodon degus</name>
    <name type="common">Degu</name>
    <name type="synonym">Sciurus degus</name>
    <dbReference type="NCBI Taxonomy" id="10160"/>
    <lineage>
        <taxon>Eukaryota</taxon>
        <taxon>Metazoa</taxon>
        <taxon>Chordata</taxon>
        <taxon>Craniata</taxon>
        <taxon>Vertebrata</taxon>
        <taxon>Euteleostomi</taxon>
        <taxon>Mammalia</taxon>
        <taxon>Eutheria</taxon>
        <taxon>Euarchontoglires</taxon>
        <taxon>Glires</taxon>
        <taxon>Rodentia</taxon>
        <taxon>Hystricomorpha</taxon>
        <taxon>Octodontidae</taxon>
        <taxon>Octodon</taxon>
    </lineage>
</organism>
<dbReference type="InterPro" id="IPR051592">
    <property type="entry name" value="HERV-K_Pro_peptidase_A2"/>
</dbReference>
<evidence type="ECO:0000256" key="3">
    <source>
        <dbReference type="ARBA" id="ARBA00022801"/>
    </source>
</evidence>
<dbReference type="Proteomes" id="UP000515203">
    <property type="component" value="Unplaced"/>
</dbReference>
<keyword evidence="1" id="KW-0645">Protease</keyword>
<dbReference type="PANTHER" id="PTHR19422">
    <property type="entry name" value="GAG RETROVIRAL POLYPROTEIN"/>
    <property type="match status" value="1"/>
</dbReference>
<proteinExistence type="predicted"/>
<evidence type="ECO:0000256" key="1">
    <source>
        <dbReference type="ARBA" id="ARBA00022670"/>
    </source>
</evidence>
<dbReference type="Pfam" id="PF00692">
    <property type="entry name" value="dUTPase"/>
    <property type="match status" value="1"/>
</dbReference>
<name>A0A6P3V9N1_OCTDE</name>
<dbReference type="PANTHER" id="PTHR19422:SF123">
    <property type="entry name" value="RT1 CLASS I, LOCUS CE15"/>
    <property type="match status" value="1"/>
</dbReference>
<dbReference type="InterPro" id="IPR036157">
    <property type="entry name" value="dUTPase-like_sf"/>
</dbReference>
<dbReference type="InterPro" id="IPR029054">
    <property type="entry name" value="dUTPase-like"/>
</dbReference>
<dbReference type="Gene3D" id="2.70.40.10">
    <property type="match status" value="1"/>
</dbReference>
<sequence length="160" mass="16687">MGPPTPGPTNIWGNGSQAWGAWSGIVALPQTAREPRRATSGSAGLDFHATARLVLTPWMGIQLVETDFQGPLAQGTVGLLIGRSSSTLKGLRVHPGVIDPDYEGIIKVMAEAPKGIVTISPGDRIAQLVILPSLHDWFPAVACERGDKGFGSLGGNSAIL</sequence>
<dbReference type="GeneID" id="105741326"/>
<dbReference type="RefSeq" id="XP_012368771.1">
    <property type="nucleotide sequence ID" value="XM_012513317.1"/>
</dbReference>
<accession>A0A6P3V9N1</accession>
<feature type="domain" description="dUTPase-like" evidence="4">
    <location>
        <begin position="34"/>
        <end position="152"/>
    </location>
</feature>
<protein>
    <submittedName>
        <fullName evidence="6">Uncharacterized protein LOC105741326</fullName>
    </submittedName>
</protein>
<keyword evidence="5" id="KW-1185">Reference proteome</keyword>
<dbReference type="SUPFAM" id="SSF51283">
    <property type="entry name" value="dUTPase-like"/>
    <property type="match status" value="1"/>
</dbReference>
<dbReference type="GO" id="GO:0004190">
    <property type="term" value="F:aspartic-type endopeptidase activity"/>
    <property type="evidence" value="ECO:0007669"/>
    <property type="project" value="UniProtKB-KW"/>
</dbReference>
<dbReference type="GO" id="GO:0006508">
    <property type="term" value="P:proteolysis"/>
    <property type="evidence" value="ECO:0007669"/>
    <property type="project" value="UniProtKB-KW"/>
</dbReference>
<keyword evidence="2" id="KW-0064">Aspartyl protease</keyword>